<sequence length="193" mass="21786">MSSSSCCEKTKKARYAQALRVTVGVCCLLAGLSLTQFADAAGWRADVPQARLRGEADFRLFGFKVYHAALWSTGATFDPAQPFALELTYQRSIGRARIVRSSIDEIRRLFGERYSEQQLQRWEAEMNAAFTDVEEGDQLTGVYLPGIGCRFYNSKQLLAEVRDVEFAQAFFAIWLDPRSRDAQLRRRLLGASP</sequence>
<dbReference type="RefSeq" id="WP_408169773.1">
    <property type="nucleotide sequence ID" value="NZ_JAQQFR010000015.1"/>
</dbReference>
<name>A0ABW8ZC78_9BURK</name>
<dbReference type="EMBL" id="JAQQFR010000015">
    <property type="protein sequence ID" value="MFL9880764.1"/>
    <property type="molecule type" value="Genomic_DNA"/>
</dbReference>
<gene>
    <name evidence="3" type="ORF">PQR63_20370</name>
</gene>
<proteinExistence type="predicted"/>
<feature type="signal peptide" evidence="1">
    <location>
        <begin position="1"/>
        <end position="40"/>
    </location>
</feature>
<evidence type="ECO:0000259" key="2">
    <source>
        <dbReference type="Pfam" id="PF16036"/>
    </source>
</evidence>
<dbReference type="Proteomes" id="UP001629214">
    <property type="component" value="Unassembled WGS sequence"/>
</dbReference>
<reference evidence="3 4" key="1">
    <citation type="journal article" date="2024" name="Chem. Sci.">
        <title>Discovery of megapolipeptins by genome mining of a Burkholderiales bacteria collection.</title>
        <authorList>
            <person name="Paulo B.S."/>
            <person name="Recchia M.J.J."/>
            <person name="Lee S."/>
            <person name="Fergusson C.H."/>
            <person name="Romanowski S.B."/>
            <person name="Hernandez A."/>
            <person name="Krull N."/>
            <person name="Liu D.Y."/>
            <person name="Cavanagh H."/>
            <person name="Bos A."/>
            <person name="Gray C.A."/>
            <person name="Murphy B.T."/>
            <person name="Linington R.G."/>
            <person name="Eustaquio A.S."/>
        </authorList>
    </citation>
    <scope>NUCLEOTIDE SEQUENCE [LARGE SCALE GENOMIC DNA]</scope>
    <source>
        <strain evidence="3 4">RL21-008-BIB-B</strain>
    </source>
</reference>
<dbReference type="GO" id="GO:0016853">
    <property type="term" value="F:isomerase activity"/>
    <property type="evidence" value="ECO:0007669"/>
    <property type="project" value="UniProtKB-KW"/>
</dbReference>
<keyword evidence="1" id="KW-0732">Signal</keyword>
<protein>
    <submittedName>
        <fullName evidence="3">Chalcone isomerase family protein</fullName>
    </submittedName>
</protein>
<accession>A0ABW8ZC78</accession>
<keyword evidence="4" id="KW-1185">Reference proteome</keyword>
<comment type="caution">
    <text evidence="3">The sequence shown here is derived from an EMBL/GenBank/DDBJ whole genome shotgun (WGS) entry which is preliminary data.</text>
</comment>
<keyword evidence="3" id="KW-0413">Isomerase</keyword>
<evidence type="ECO:0000313" key="3">
    <source>
        <dbReference type="EMBL" id="MFL9880764.1"/>
    </source>
</evidence>
<evidence type="ECO:0000313" key="4">
    <source>
        <dbReference type="Proteomes" id="UP001629214"/>
    </source>
</evidence>
<evidence type="ECO:0000256" key="1">
    <source>
        <dbReference type="SAM" id="SignalP"/>
    </source>
</evidence>
<feature type="domain" description="Chalcone isomerase" evidence="2">
    <location>
        <begin position="60"/>
        <end position="190"/>
    </location>
</feature>
<dbReference type="InterPro" id="IPR016087">
    <property type="entry name" value="Chalcone_isomerase"/>
</dbReference>
<feature type="chain" id="PRO_5046324374" evidence="1">
    <location>
        <begin position="41"/>
        <end position="193"/>
    </location>
</feature>
<organism evidence="3 4">
    <name type="scientific">Herbaspirillum rhizosphaerae</name>
    <dbReference type="NCBI Taxonomy" id="346179"/>
    <lineage>
        <taxon>Bacteria</taxon>
        <taxon>Pseudomonadati</taxon>
        <taxon>Pseudomonadota</taxon>
        <taxon>Betaproteobacteria</taxon>
        <taxon>Burkholderiales</taxon>
        <taxon>Oxalobacteraceae</taxon>
        <taxon>Herbaspirillum</taxon>
    </lineage>
</organism>
<dbReference type="Pfam" id="PF16036">
    <property type="entry name" value="Chalcone_3"/>
    <property type="match status" value="1"/>
</dbReference>